<evidence type="ECO:0000313" key="3">
    <source>
        <dbReference type="Proteomes" id="UP001336250"/>
    </source>
</evidence>
<dbReference type="Proteomes" id="UP001336250">
    <property type="component" value="Unassembled WGS sequence"/>
</dbReference>
<evidence type="ECO:0008006" key="4">
    <source>
        <dbReference type="Google" id="ProtNLM"/>
    </source>
</evidence>
<feature type="compositionally biased region" description="Basic residues" evidence="1">
    <location>
        <begin position="125"/>
        <end position="140"/>
    </location>
</feature>
<proteinExistence type="predicted"/>
<gene>
    <name evidence="2" type="ORF">V4F39_13605</name>
</gene>
<dbReference type="AlphaFoldDB" id="A0AAW9QHM6"/>
<comment type="caution">
    <text evidence="2">The sequence shown here is derived from an EMBL/GenBank/DDBJ whole genome shotgun (WGS) entry which is preliminary data.</text>
</comment>
<sequence>MNCSPPSTRIRNLALLALVGVLGPVGAQPIYRCGPERNVYAQQPCADGVPITADDRRSDTQRREAEQTAAREADHAQQLRHERLEREARDAAALRGQRAVAIRGVPETQPSASTTDAWRKSPSAKPKKPKRPTGSKKKRAAREEAA</sequence>
<protein>
    <recommendedName>
        <fullName evidence="4">DUF4124 domain-containing protein</fullName>
    </recommendedName>
</protein>
<accession>A0AAW9QHM6</accession>
<reference evidence="2 3" key="1">
    <citation type="submission" date="2024-02" db="EMBL/GenBank/DDBJ databases">
        <title>Genome sequence of Aquincola sp. MAHUQ-54.</title>
        <authorList>
            <person name="Huq M.A."/>
        </authorList>
    </citation>
    <scope>NUCLEOTIDE SEQUENCE [LARGE SCALE GENOMIC DNA]</scope>
    <source>
        <strain evidence="2 3">MAHUQ-54</strain>
    </source>
</reference>
<evidence type="ECO:0000256" key="1">
    <source>
        <dbReference type="SAM" id="MobiDB-lite"/>
    </source>
</evidence>
<feature type="compositionally biased region" description="Basic and acidic residues" evidence="1">
    <location>
        <begin position="53"/>
        <end position="92"/>
    </location>
</feature>
<feature type="region of interest" description="Disordered" evidence="1">
    <location>
        <begin position="45"/>
        <end position="146"/>
    </location>
</feature>
<name>A0AAW9QHM6_9BURK</name>
<keyword evidence="3" id="KW-1185">Reference proteome</keyword>
<dbReference type="EMBL" id="JAZIBG010000028">
    <property type="protein sequence ID" value="MEF7614952.1"/>
    <property type="molecule type" value="Genomic_DNA"/>
</dbReference>
<organism evidence="2 3">
    <name type="scientific">Aquincola agrisoli</name>
    <dbReference type="NCBI Taxonomy" id="3119538"/>
    <lineage>
        <taxon>Bacteria</taxon>
        <taxon>Pseudomonadati</taxon>
        <taxon>Pseudomonadota</taxon>
        <taxon>Betaproteobacteria</taxon>
        <taxon>Burkholderiales</taxon>
        <taxon>Sphaerotilaceae</taxon>
        <taxon>Aquincola</taxon>
    </lineage>
</organism>
<evidence type="ECO:0000313" key="2">
    <source>
        <dbReference type="EMBL" id="MEF7614952.1"/>
    </source>
</evidence>
<dbReference type="RefSeq" id="WP_332290048.1">
    <property type="nucleotide sequence ID" value="NZ_JAZIBG010000028.1"/>
</dbReference>